<evidence type="ECO:0000256" key="6">
    <source>
        <dbReference type="SAM" id="Phobius"/>
    </source>
</evidence>
<dbReference type="InterPro" id="IPR022493">
    <property type="entry name" value="CHP03716_TM_YkoY"/>
</dbReference>
<keyword evidence="8" id="KW-1185">Reference proteome</keyword>
<feature type="transmembrane region" description="Helical" evidence="6">
    <location>
        <begin position="227"/>
        <end position="247"/>
    </location>
</feature>
<dbReference type="KEGG" id="mrob:HH214_11520"/>
<evidence type="ECO:0000256" key="3">
    <source>
        <dbReference type="ARBA" id="ARBA00022692"/>
    </source>
</evidence>
<dbReference type="PANTHER" id="PTHR30238">
    <property type="entry name" value="MEMBRANE BOUND PREDICTED REDOX MODULATOR"/>
    <property type="match status" value="1"/>
</dbReference>
<dbReference type="Proteomes" id="UP000503278">
    <property type="component" value="Chromosome"/>
</dbReference>
<dbReference type="GO" id="GO:0016020">
    <property type="term" value="C:membrane"/>
    <property type="evidence" value="ECO:0007669"/>
    <property type="project" value="UniProtKB-SubCell"/>
</dbReference>
<comment type="subcellular location">
    <subcellularLocation>
        <location evidence="1">Membrane</location>
        <topology evidence="1">Multi-pass membrane protein</topology>
    </subcellularLocation>
</comment>
<keyword evidence="5 6" id="KW-0472">Membrane</keyword>
<keyword evidence="4 6" id="KW-1133">Transmembrane helix</keyword>
<evidence type="ECO:0000256" key="5">
    <source>
        <dbReference type="ARBA" id="ARBA00023136"/>
    </source>
</evidence>
<feature type="transmembrane region" description="Helical" evidence="6">
    <location>
        <begin position="186"/>
        <end position="207"/>
    </location>
</feature>
<name>A0A7L5E7W8_9SPHI</name>
<gene>
    <name evidence="7" type="ORF">HH214_11520</name>
</gene>
<dbReference type="EMBL" id="CP051682">
    <property type="protein sequence ID" value="QJD96456.1"/>
    <property type="molecule type" value="Genomic_DNA"/>
</dbReference>
<proteinExistence type="inferred from homology"/>
<evidence type="ECO:0000313" key="7">
    <source>
        <dbReference type="EMBL" id="QJD96456.1"/>
    </source>
</evidence>
<reference evidence="7 8" key="1">
    <citation type="submission" date="2020-04" db="EMBL/GenBank/DDBJ databases">
        <title>Genome sequencing of novel species.</title>
        <authorList>
            <person name="Heo J."/>
            <person name="Kim S.-J."/>
            <person name="Kim J.-S."/>
            <person name="Hong S.-B."/>
            <person name="Kwon S.-W."/>
        </authorList>
    </citation>
    <scope>NUCLEOTIDE SEQUENCE [LARGE SCALE GENOMIC DNA]</scope>
    <source>
        <strain evidence="7 8">F39-2</strain>
    </source>
</reference>
<feature type="transmembrane region" description="Helical" evidence="6">
    <location>
        <begin position="12"/>
        <end position="31"/>
    </location>
</feature>
<evidence type="ECO:0000256" key="2">
    <source>
        <dbReference type="ARBA" id="ARBA00007511"/>
    </source>
</evidence>
<accession>A0A7L5E7W8</accession>
<dbReference type="NCBIfam" id="TIGR03716">
    <property type="entry name" value="R_switched_YkoY"/>
    <property type="match status" value="1"/>
</dbReference>
<dbReference type="PANTHER" id="PTHR30238:SF4">
    <property type="entry name" value="SLL1022 PROTEIN"/>
    <property type="match status" value="1"/>
</dbReference>
<dbReference type="Pfam" id="PF03741">
    <property type="entry name" value="TerC"/>
    <property type="match status" value="1"/>
</dbReference>
<evidence type="ECO:0000256" key="1">
    <source>
        <dbReference type="ARBA" id="ARBA00004141"/>
    </source>
</evidence>
<evidence type="ECO:0000313" key="8">
    <source>
        <dbReference type="Proteomes" id="UP000503278"/>
    </source>
</evidence>
<dbReference type="AlphaFoldDB" id="A0A7L5E7W8"/>
<sequence>MDLLHTLLGNDIKAGLLVILNLIVIESLLSVDNAAVLATMVLDLPKEQRNRALRYGIIGAYVLRGACLFLAAWLVKIWWLKPLGGLYLLYLAFDYFKGKASEGDEDESVDKNESWIYKSTVGLIGTFWATVALVEVMDIAFSIDNVFAAVAFTDHVFLIYTGVFIGILAMRFVAQAFVKLMEKFTFLETIAFIVIGVLGIKLSASLYTHFYPHTAATEILDGEKTDIFVSAFTVAIFILPVLSSLLFNFPRKRIQKPEVAEQAEKVLDKS</sequence>
<feature type="transmembrane region" description="Helical" evidence="6">
    <location>
        <begin position="52"/>
        <end position="73"/>
    </location>
</feature>
<organism evidence="7 8">
    <name type="scientific">Mucilaginibacter robiniae</name>
    <dbReference type="NCBI Taxonomy" id="2728022"/>
    <lineage>
        <taxon>Bacteria</taxon>
        <taxon>Pseudomonadati</taxon>
        <taxon>Bacteroidota</taxon>
        <taxon>Sphingobacteriia</taxon>
        <taxon>Sphingobacteriales</taxon>
        <taxon>Sphingobacteriaceae</taxon>
        <taxon>Mucilaginibacter</taxon>
    </lineage>
</organism>
<dbReference type="InterPro" id="IPR005496">
    <property type="entry name" value="Integral_membrane_TerC"/>
</dbReference>
<evidence type="ECO:0000256" key="4">
    <source>
        <dbReference type="ARBA" id="ARBA00022989"/>
    </source>
</evidence>
<feature type="transmembrane region" description="Helical" evidence="6">
    <location>
        <begin position="157"/>
        <end position="174"/>
    </location>
</feature>
<dbReference type="RefSeq" id="WP_169607800.1">
    <property type="nucleotide sequence ID" value="NZ_CP051682.1"/>
</dbReference>
<protein>
    <submittedName>
        <fullName evidence="7">DUF475 domain-containing protein</fullName>
    </submittedName>
</protein>
<comment type="similarity">
    <text evidence="2">Belongs to the TerC family.</text>
</comment>
<keyword evidence="3 6" id="KW-0812">Transmembrane</keyword>